<dbReference type="GeneID" id="40512621"/>
<dbReference type="RefSeq" id="YP_009663729.1">
    <property type="nucleotide sequence ID" value="NC_042947.1"/>
</dbReference>
<gene>
    <name evidence="2" type="primary">orf324</name>
</gene>
<name>A0A4Y5MZN3_9PEZI</name>
<feature type="transmembrane region" description="Helical" evidence="1">
    <location>
        <begin position="302"/>
        <end position="321"/>
    </location>
</feature>
<evidence type="ECO:0000313" key="2">
    <source>
        <dbReference type="EMBL" id="QCW06866.1"/>
    </source>
</evidence>
<organism evidence="2">
    <name type="scientific">Dactylella tenuis</name>
    <dbReference type="NCBI Taxonomy" id="383872"/>
    <lineage>
        <taxon>Eukaryota</taxon>
        <taxon>Fungi</taxon>
        <taxon>Dikarya</taxon>
        <taxon>Ascomycota</taxon>
        <taxon>Pezizomycotina</taxon>
        <taxon>Orbiliomycetes</taxon>
        <taxon>Orbiliales</taxon>
        <taxon>Orbiliaceae</taxon>
        <taxon>Dactylella</taxon>
    </lineage>
</organism>
<protein>
    <submittedName>
        <fullName evidence="2">Uncharacterized protein</fullName>
    </submittedName>
</protein>
<proteinExistence type="predicted"/>
<geneLocation type="mitochondrion" evidence="2"/>
<accession>A0A4Y5MZN3</accession>
<keyword evidence="1" id="KW-0812">Transmembrane</keyword>
<reference evidence="2" key="1">
    <citation type="submission" date="2019-04" db="EMBL/GenBank/DDBJ databases">
        <authorList>
            <person name="Yu Z."/>
            <person name="Deng C."/>
        </authorList>
    </citation>
    <scope>NUCLEOTIDE SEQUENCE</scope>
</reference>
<keyword evidence="1" id="KW-0472">Membrane</keyword>
<keyword evidence="1" id="KW-1133">Transmembrane helix</keyword>
<evidence type="ECO:0000256" key="1">
    <source>
        <dbReference type="SAM" id="Phobius"/>
    </source>
</evidence>
<sequence>MKYEFMFKEFVAIAPKVYGGILENNQELVKVKGLKSPISYLELKNLLNENQKYSKYQEKWYRHLGLGYINIVDEIYTLMVTDNKREIVYKNNFFLDTKPLLLFHDKVIPYNSFSYNNFIILNYKEPITIQNVLYTFCIENIIKNLINLNYSNRNRCLSLILYVNNFQLIFIGKFYFDLDLFYKKDFIFSEFNFIYNSTTQFIITDYVFGFKQLNFSNSIWFPLPLNLILFNHDKEKYNIQNHKIPLAHHILTKNHKQIKVFSSIREAARYYNYSESSLRERYLNKKFKVYDMLNKFSKKISSIHNFVFLIFIAFSLLLRLYKML</sequence>
<dbReference type="AlphaFoldDB" id="A0A4Y5MZN3"/>
<dbReference type="EMBL" id="MK820634">
    <property type="protein sequence ID" value="QCW06866.1"/>
    <property type="molecule type" value="Genomic_DNA"/>
</dbReference>
<keyword evidence="2" id="KW-0496">Mitochondrion</keyword>